<evidence type="ECO:0000256" key="1">
    <source>
        <dbReference type="SAM" id="MobiDB-lite"/>
    </source>
</evidence>
<evidence type="ECO:0000313" key="3">
    <source>
        <dbReference type="Proteomes" id="UP000324222"/>
    </source>
</evidence>
<accession>A0A5B7K8X0</accession>
<dbReference type="AlphaFoldDB" id="A0A5B7K8X0"/>
<proteinExistence type="predicted"/>
<dbReference type="Proteomes" id="UP000324222">
    <property type="component" value="Unassembled WGS sequence"/>
</dbReference>
<dbReference type="EMBL" id="VSRR010127447">
    <property type="protein sequence ID" value="MPD01509.1"/>
    <property type="molecule type" value="Genomic_DNA"/>
</dbReference>
<protein>
    <submittedName>
        <fullName evidence="2">Uncharacterized protein</fullName>
    </submittedName>
</protein>
<comment type="caution">
    <text evidence="2">The sequence shown here is derived from an EMBL/GenBank/DDBJ whole genome shotgun (WGS) entry which is preliminary data.</text>
</comment>
<reference evidence="2 3" key="1">
    <citation type="submission" date="2019-05" db="EMBL/GenBank/DDBJ databases">
        <title>Another draft genome of Portunus trituberculatus and its Hox gene families provides insights of decapod evolution.</title>
        <authorList>
            <person name="Jeong J.-H."/>
            <person name="Song I."/>
            <person name="Kim S."/>
            <person name="Choi T."/>
            <person name="Kim D."/>
            <person name="Ryu S."/>
            <person name="Kim W."/>
        </authorList>
    </citation>
    <scope>NUCLEOTIDE SEQUENCE [LARGE SCALE GENOMIC DNA]</scope>
    <source>
        <tissue evidence="2">Muscle</tissue>
    </source>
</reference>
<name>A0A5B7K8X0_PORTR</name>
<organism evidence="2 3">
    <name type="scientific">Portunus trituberculatus</name>
    <name type="common">Swimming crab</name>
    <name type="synonym">Neptunus trituberculatus</name>
    <dbReference type="NCBI Taxonomy" id="210409"/>
    <lineage>
        <taxon>Eukaryota</taxon>
        <taxon>Metazoa</taxon>
        <taxon>Ecdysozoa</taxon>
        <taxon>Arthropoda</taxon>
        <taxon>Crustacea</taxon>
        <taxon>Multicrustacea</taxon>
        <taxon>Malacostraca</taxon>
        <taxon>Eumalacostraca</taxon>
        <taxon>Eucarida</taxon>
        <taxon>Decapoda</taxon>
        <taxon>Pleocyemata</taxon>
        <taxon>Brachyura</taxon>
        <taxon>Eubrachyura</taxon>
        <taxon>Portunoidea</taxon>
        <taxon>Portunidae</taxon>
        <taxon>Portuninae</taxon>
        <taxon>Portunus</taxon>
    </lineage>
</organism>
<gene>
    <name evidence="2" type="ORF">E2C01_097041</name>
</gene>
<feature type="compositionally biased region" description="Acidic residues" evidence="1">
    <location>
        <begin position="46"/>
        <end position="56"/>
    </location>
</feature>
<feature type="region of interest" description="Disordered" evidence="1">
    <location>
        <begin position="36"/>
        <end position="56"/>
    </location>
</feature>
<evidence type="ECO:0000313" key="2">
    <source>
        <dbReference type="EMBL" id="MPD01509.1"/>
    </source>
</evidence>
<keyword evidence="3" id="KW-1185">Reference proteome</keyword>
<sequence>MKSTSGQRGGWVRSCVSVKVWEAAVKKVTASTCVQADDLRQPRAGEEEEEEEEEEVVMVVVVVSAEEKAEDWKSLAPPP</sequence>